<feature type="region of interest" description="Disordered" evidence="1">
    <location>
        <begin position="1"/>
        <end position="32"/>
    </location>
</feature>
<feature type="compositionally biased region" description="Polar residues" evidence="1">
    <location>
        <begin position="16"/>
        <end position="27"/>
    </location>
</feature>
<keyword evidence="3" id="KW-1185">Reference proteome</keyword>
<sequence>MVVDRDEKWMPKFDSNPRQSVQPSSSALAGRLHTGGSVVVASSDSIDDDDEASSSLSITNRCSPKSVFLMVSKLSEFKKQLIRDIGFGGILEIPCISKLNLKLSSWLLSKLDTEESCLVFGPSRQIYVHEDDVGIVLGIPNGEIDITTTSVTDDQLDLLRSSIGLVGPDVRSIKGIDYVLEKHLDHQSSSQELDSFKVAFVVFIVAHLLAPCVKHDQVHMDIWVR</sequence>
<dbReference type="Proteomes" id="UP000823388">
    <property type="component" value="Chromosome 2K"/>
</dbReference>
<dbReference type="AlphaFoldDB" id="A0A8T0W7R6"/>
<dbReference type="PANTHER" id="PTHR34835">
    <property type="entry name" value="OS07G0283600 PROTEIN-RELATED"/>
    <property type="match status" value="1"/>
</dbReference>
<dbReference type="EMBL" id="CM029039">
    <property type="protein sequence ID" value="KAG2641926.1"/>
    <property type="molecule type" value="Genomic_DNA"/>
</dbReference>
<evidence type="ECO:0000313" key="2">
    <source>
        <dbReference type="EMBL" id="KAG2641926.1"/>
    </source>
</evidence>
<organism evidence="2 3">
    <name type="scientific">Panicum virgatum</name>
    <name type="common">Blackwell switchgrass</name>
    <dbReference type="NCBI Taxonomy" id="38727"/>
    <lineage>
        <taxon>Eukaryota</taxon>
        <taxon>Viridiplantae</taxon>
        <taxon>Streptophyta</taxon>
        <taxon>Embryophyta</taxon>
        <taxon>Tracheophyta</taxon>
        <taxon>Spermatophyta</taxon>
        <taxon>Magnoliopsida</taxon>
        <taxon>Liliopsida</taxon>
        <taxon>Poales</taxon>
        <taxon>Poaceae</taxon>
        <taxon>PACMAD clade</taxon>
        <taxon>Panicoideae</taxon>
        <taxon>Panicodae</taxon>
        <taxon>Paniceae</taxon>
        <taxon>Panicinae</taxon>
        <taxon>Panicum</taxon>
        <taxon>Panicum sect. Hiantes</taxon>
    </lineage>
</organism>
<dbReference type="PANTHER" id="PTHR34835:SF34">
    <property type="entry name" value="OS08G0555500 PROTEIN"/>
    <property type="match status" value="1"/>
</dbReference>
<proteinExistence type="predicted"/>
<gene>
    <name evidence="2" type="ORF">PVAP13_2KG217100</name>
</gene>
<accession>A0A8T0W7R6</accession>
<reference evidence="2" key="1">
    <citation type="submission" date="2020-05" db="EMBL/GenBank/DDBJ databases">
        <title>WGS assembly of Panicum virgatum.</title>
        <authorList>
            <person name="Lovell J.T."/>
            <person name="Jenkins J."/>
            <person name="Shu S."/>
            <person name="Juenger T.E."/>
            <person name="Schmutz J."/>
        </authorList>
    </citation>
    <scope>NUCLEOTIDE SEQUENCE</scope>
    <source>
        <strain evidence="2">AP13</strain>
    </source>
</reference>
<name>A0A8T0W7R6_PANVG</name>
<protein>
    <submittedName>
        <fullName evidence="2">Uncharacterized protein</fullName>
    </submittedName>
</protein>
<evidence type="ECO:0000256" key="1">
    <source>
        <dbReference type="SAM" id="MobiDB-lite"/>
    </source>
</evidence>
<feature type="compositionally biased region" description="Basic and acidic residues" evidence="1">
    <location>
        <begin position="1"/>
        <end position="11"/>
    </location>
</feature>
<evidence type="ECO:0000313" key="3">
    <source>
        <dbReference type="Proteomes" id="UP000823388"/>
    </source>
</evidence>
<comment type="caution">
    <text evidence="2">The sequence shown here is derived from an EMBL/GenBank/DDBJ whole genome shotgun (WGS) entry which is preliminary data.</text>
</comment>